<keyword evidence="3" id="KW-1185">Reference proteome</keyword>
<dbReference type="InParanoid" id="A0A1V8T246"/>
<feature type="transmembrane region" description="Helical" evidence="1">
    <location>
        <begin position="17"/>
        <end position="37"/>
    </location>
</feature>
<dbReference type="Proteomes" id="UP000192596">
    <property type="component" value="Unassembled WGS sequence"/>
</dbReference>
<dbReference type="AlphaFoldDB" id="A0A1V8T246"/>
<organism evidence="2 3">
    <name type="scientific">Cryoendolithus antarcticus</name>
    <dbReference type="NCBI Taxonomy" id="1507870"/>
    <lineage>
        <taxon>Eukaryota</taxon>
        <taxon>Fungi</taxon>
        <taxon>Dikarya</taxon>
        <taxon>Ascomycota</taxon>
        <taxon>Pezizomycotina</taxon>
        <taxon>Dothideomycetes</taxon>
        <taxon>Dothideomycetidae</taxon>
        <taxon>Cladosporiales</taxon>
        <taxon>Cladosporiaceae</taxon>
        <taxon>Cryoendolithus</taxon>
    </lineage>
</organism>
<keyword evidence="1" id="KW-1133">Transmembrane helix</keyword>
<evidence type="ECO:0008006" key="4">
    <source>
        <dbReference type="Google" id="ProtNLM"/>
    </source>
</evidence>
<reference evidence="3" key="1">
    <citation type="submission" date="2017-03" db="EMBL/GenBank/DDBJ databases">
        <title>Genomes of endolithic fungi from Antarctica.</title>
        <authorList>
            <person name="Coleine C."/>
            <person name="Masonjones S."/>
            <person name="Stajich J.E."/>
        </authorList>
    </citation>
    <scope>NUCLEOTIDE SEQUENCE [LARGE SCALE GENOMIC DNA]</scope>
    <source>
        <strain evidence="3">CCFEE 5527</strain>
    </source>
</reference>
<dbReference type="Pfam" id="PF11735">
    <property type="entry name" value="CAP59_mtransfer"/>
    <property type="match status" value="1"/>
</dbReference>
<accession>A0A1V8T246</accession>
<proteinExistence type="predicted"/>
<evidence type="ECO:0000313" key="3">
    <source>
        <dbReference type="Proteomes" id="UP000192596"/>
    </source>
</evidence>
<dbReference type="PANTHER" id="PTHR34144">
    <property type="entry name" value="CHROMOSOME 8, WHOLE GENOME SHOTGUN SEQUENCE"/>
    <property type="match status" value="1"/>
</dbReference>
<keyword evidence="1" id="KW-0472">Membrane</keyword>
<dbReference type="OrthoDB" id="262547at2759"/>
<comment type="caution">
    <text evidence="2">The sequence shown here is derived from an EMBL/GenBank/DDBJ whole genome shotgun (WGS) entry which is preliminary data.</text>
</comment>
<sequence>MFANVSWVSISSQSRQLYILAGAASILFILGSTTLFLRSDDPARTLVTWPTITSTKSESRPVIEVEGINLGRPFTAPVSASSVTDPLAWLFDTVQSRFAKTMQDASRPKPEYPMCSLNPSRYEHTALHPVTESHRWQRPGRSSVISIAINLKDSEGVIPAQSLALLEAIAYLLTFNKVYISIYENGSMDQTHALLSDFGAALQALKVDGIFIHSSRMISDFGFNDRIVMLSEIRNLALTPLMPYAETGTLIFINDVMMCASDVLELVHQQRLQKADMVFGMDWGTVHRKIRPGEVGYKPPSDPEDDDTYVYTNVTRVYDVWVGRGIDGDLVYPFKTLGGYTPMSANESWVSDAYLTQTRAVHQRWLDGLPIPMYSGWGGMSAFDASLFTVDHLRFRSSVTSGWTGGHSGGALGTWGQLMSAPGYLEQDCPGASECKYVGRDIWNIRNGKARIVMATQVRTTYSIEDWHIMIESADPAPTTLRTDYDQKEIELIDWSEVKAPEGVVCIPSRDKSGGYLDVWAEYNHRYRVNPMYKTPAELQETEAARAAKSLQGSGIVTLATASP</sequence>
<dbReference type="EMBL" id="NAJO01000019">
    <property type="protein sequence ID" value="OQO05331.1"/>
    <property type="molecule type" value="Genomic_DNA"/>
</dbReference>
<name>A0A1V8T246_9PEZI</name>
<gene>
    <name evidence="2" type="ORF">B0A48_09099</name>
</gene>
<dbReference type="InterPro" id="IPR021047">
    <property type="entry name" value="Mannosyltransferase_CMT1"/>
</dbReference>
<protein>
    <recommendedName>
        <fullName evidence="4">Glycosyltransferase family 69 protein</fullName>
    </recommendedName>
</protein>
<dbReference type="PANTHER" id="PTHR34144:SF7">
    <property type="entry name" value="EXPORT PROTEIN (CAP59), PUTATIVE (AFU_ORTHOLOGUE AFUA_7G05020)-RELATED"/>
    <property type="match status" value="1"/>
</dbReference>
<keyword evidence="1" id="KW-0812">Transmembrane</keyword>
<evidence type="ECO:0000256" key="1">
    <source>
        <dbReference type="SAM" id="Phobius"/>
    </source>
</evidence>
<evidence type="ECO:0000313" key="2">
    <source>
        <dbReference type="EMBL" id="OQO05331.1"/>
    </source>
</evidence>